<evidence type="ECO:0000256" key="3">
    <source>
        <dbReference type="ARBA" id="ARBA00022777"/>
    </source>
</evidence>
<dbReference type="SUPFAM" id="SSF63999">
    <property type="entry name" value="Thiamin pyrophosphokinase, catalytic domain"/>
    <property type="match status" value="1"/>
</dbReference>
<keyword evidence="6" id="KW-1185">Reference proteome</keyword>
<dbReference type="Proteomes" id="UP000293142">
    <property type="component" value="Unassembled WGS sequence"/>
</dbReference>
<dbReference type="EMBL" id="SIRE01000006">
    <property type="protein sequence ID" value="TBL79839.1"/>
    <property type="molecule type" value="Genomic_DNA"/>
</dbReference>
<dbReference type="GO" id="GO:0016301">
    <property type="term" value="F:kinase activity"/>
    <property type="evidence" value="ECO:0007669"/>
    <property type="project" value="UniProtKB-KW"/>
</dbReference>
<comment type="caution">
    <text evidence="5">The sequence shown here is derived from an EMBL/GenBank/DDBJ whole genome shotgun (WGS) entry which is preliminary data.</text>
</comment>
<keyword evidence="3 5" id="KW-0418">Kinase</keyword>
<keyword evidence="1" id="KW-0808">Transferase</keyword>
<dbReference type="InterPro" id="IPR047795">
    <property type="entry name" value="Put_SteA-like"/>
</dbReference>
<evidence type="ECO:0000256" key="4">
    <source>
        <dbReference type="ARBA" id="ARBA00022840"/>
    </source>
</evidence>
<organism evidence="5 6">
    <name type="scientific">Paenibacillus thalictri</name>
    <dbReference type="NCBI Taxonomy" id="2527873"/>
    <lineage>
        <taxon>Bacteria</taxon>
        <taxon>Bacillati</taxon>
        <taxon>Bacillota</taxon>
        <taxon>Bacilli</taxon>
        <taxon>Bacillales</taxon>
        <taxon>Paenibacillaceae</taxon>
        <taxon>Paenibacillus</taxon>
    </lineage>
</organism>
<dbReference type="OrthoDB" id="9804377at2"/>
<dbReference type="GO" id="GO:0005524">
    <property type="term" value="F:ATP binding"/>
    <property type="evidence" value="ECO:0007669"/>
    <property type="project" value="UniProtKB-KW"/>
</dbReference>
<name>A0A4Q9DSK6_9BACL</name>
<dbReference type="GO" id="GO:0004788">
    <property type="term" value="F:thiamine diphosphokinase activity"/>
    <property type="evidence" value="ECO:0007669"/>
    <property type="project" value="InterPro"/>
</dbReference>
<dbReference type="GO" id="GO:0009229">
    <property type="term" value="P:thiamine diphosphate biosynthetic process"/>
    <property type="evidence" value="ECO:0007669"/>
    <property type="project" value="InterPro"/>
</dbReference>
<proteinExistence type="predicted"/>
<evidence type="ECO:0000313" key="6">
    <source>
        <dbReference type="Proteomes" id="UP000293142"/>
    </source>
</evidence>
<dbReference type="NCBIfam" id="NF040608">
    <property type="entry name" value="division_SteA"/>
    <property type="match status" value="1"/>
</dbReference>
<dbReference type="InterPro" id="IPR036759">
    <property type="entry name" value="TPK_catalytic_sf"/>
</dbReference>
<reference evidence="5 6" key="1">
    <citation type="submission" date="2019-02" db="EMBL/GenBank/DDBJ databases">
        <title>Paenibacillus sp. nov., isolated from surface-sterilized tissue of Thalictrum simplex L.</title>
        <authorList>
            <person name="Tuo L."/>
        </authorList>
    </citation>
    <scope>NUCLEOTIDE SEQUENCE [LARGE SCALE GENOMIC DNA]</scope>
    <source>
        <strain evidence="5 6">N2SHLJ1</strain>
    </source>
</reference>
<gene>
    <name evidence="5" type="ORF">EYB31_09570</name>
</gene>
<dbReference type="RefSeq" id="WP_131013085.1">
    <property type="nucleotide sequence ID" value="NZ_SIRE01000006.1"/>
</dbReference>
<protein>
    <submittedName>
        <fullName evidence="5">Thiamine pyrophosphokinase</fullName>
    </submittedName>
</protein>
<evidence type="ECO:0000256" key="2">
    <source>
        <dbReference type="ARBA" id="ARBA00022741"/>
    </source>
</evidence>
<sequence length="383" mass="42504">MEYSEVITENRAWIEGPVKMGRKTKQLLKTAEPGCIVVIDHEDVDELAAEELIRAKVKIIINAGKTMSGRIMTKGPLLLLDKAVPIIEINRLWYTFFQDGMTIRIDESGIWTDQVRIPYTRFTMASWDQLYRQAHRCFHVELGKFIDNTLQHALQESRMVVQPLHCPKLRTQVEGRHVLVVTRGSKYREDLAAVRAYIKAYKPVLLGVDGGADALLELGYTPDLIVGDMDSVSDRALGSGAELVVQSYVEGAAPGLERIRRLGLTANVLPCMGTSEDAALLMAYELKASLIIAIGSHNHMNEYLEKGRNGMGSSMLVRMKIGDKLIDAKGFSMLLSAQKTRSWLRNGAAGLALLSGFLAAQLLGKWMFPAALPGWSVLKGWLH</sequence>
<keyword evidence="2" id="KW-0547">Nucleotide-binding</keyword>
<evidence type="ECO:0000256" key="1">
    <source>
        <dbReference type="ARBA" id="ARBA00022679"/>
    </source>
</evidence>
<keyword evidence="4" id="KW-0067">ATP-binding</keyword>
<evidence type="ECO:0000313" key="5">
    <source>
        <dbReference type="EMBL" id="TBL79839.1"/>
    </source>
</evidence>
<dbReference type="Gene3D" id="3.40.50.10240">
    <property type="entry name" value="Thiamin pyrophosphokinase, catalytic domain"/>
    <property type="match status" value="1"/>
</dbReference>
<accession>A0A4Q9DSK6</accession>
<dbReference type="AlphaFoldDB" id="A0A4Q9DSK6"/>